<feature type="compositionally biased region" description="Basic and acidic residues" evidence="1">
    <location>
        <begin position="57"/>
        <end position="67"/>
    </location>
</feature>
<evidence type="ECO:0000313" key="2">
    <source>
        <dbReference type="EMBL" id="UQC80464.1"/>
    </source>
</evidence>
<dbReference type="GeneID" id="73339962"/>
<dbReference type="EMBL" id="CP019475">
    <property type="protein sequence ID" value="UQC80464.1"/>
    <property type="molecule type" value="Genomic_DNA"/>
</dbReference>
<reference evidence="2" key="1">
    <citation type="journal article" date="2021" name="Mol. Plant Microbe Interact.">
        <title>Complete Genome Sequence of the Plant-Pathogenic Fungus Colletotrichum lupini.</title>
        <authorList>
            <person name="Baroncelli R."/>
            <person name="Pensec F."/>
            <person name="Da Lio D."/>
            <person name="Boufleur T."/>
            <person name="Vicente I."/>
            <person name="Sarrocco S."/>
            <person name="Picot A."/>
            <person name="Baraldi E."/>
            <person name="Sukno S."/>
            <person name="Thon M."/>
            <person name="Le Floch G."/>
        </authorList>
    </citation>
    <scope>NUCLEOTIDE SEQUENCE</scope>
    <source>
        <strain evidence="2">IMI 504893</strain>
    </source>
</reference>
<organism evidence="2 3">
    <name type="scientific">Colletotrichum lupini</name>
    <dbReference type="NCBI Taxonomy" id="145971"/>
    <lineage>
        <taxon>Eukaryota</taxon>
        <taxon>Fungi</taxon>
        <taxon>Dikarya</taxon>
        <taxon>Ascomycota</taxon>
        <taxon>Pezizomycotina</taxon>
        <taxon>Sordariomycetes</taxon>
        <taxon>Hypocreomycetidae</taxon>
        <taxon>Glomerellales</taxon>
        <taxon>Glomerellaceae</taxon>
        <taxon>Colletotrichum</taxon>
        <taxon>Colletotrichum acutatum species complex</taxon>
    </lineage>
</organism>
<accession>A0A9Q8SN60</accession>
<dbReference type="AlphaFoldDB" id="A0A9Q8SN60"/>
<feature type="compositionally biased region" description="Basic and acidic residues" evidence="1">
    <location>
        <begin position="24"/>
        <end position="47"/>
    </location>
</feature>
<gene>
    <name evidence="2" type="ORF">CLUP02_05947</name>
</gene>
<name>A0A9Q8SN60_9PEZI</name>
<protein>
    <submittedName>
        <fullName evidence="2">Uncharacterized protein</fullName>
    </submittedName>
</protein>
<feature type="region of interest" description="Disordered" evidence="1">
    <location>
        <begin position="24"/>
        <end position="113"/>
    </location>
</feature>
<dbReference type="Proteomes" id="UP000830671">
    <property type="component" value="Chromosome 3"/>
</dbReference>
<sequence length="185" mass="20723">MGPWQRNAWCVACLTCYVSQRRGNLEDERKRRRQQAEAKEYGAEGHLRLRGSLPPEFPERSRPEWPKGQHQAPGCNGRTSAGHRERGHLRLRETAQRGSHKHQPTIPALSHPLNPLTHPHQGGIYTRQSSSFVQYCNTCRPGPCSGWTGVGCVGNGEWCLARGCACFCSASERARTRRTLAPKEA</sequence>
<feature type="compositionally biased region" description="Basic and acidic residues" evidence="1">
    <location>
        <begin position="82"/>
        <end position="95"/>
    </location>
</feature>
<proteinExistence type="predicted"/>
<keyword evidence="3" id="KW-1185">Reference proteome</keyword>
<evidence type="ECO:0000313" key="3">
    <source>
        <dbReference type="Proteomes" id="UP000830671"/>
    </source>
</evidence>
<evidence type="ECO:0000256" key="1">
    <source>
        <dbReference type="SAM" id="MobiDB-lite"/>
    </source>
</evidence>
<dbReference type="KEGG" id="clup:CLUP02_05947"/>
<dbReference type="RefSeq" id="XP_049142095.1">
    <property type="nucleotide sequence ID" value="XM_049284952.1"/>
</dbReference>